<dbReference type="AlphaFoldDB" id="A0A5K7SB66"/>
<proteinExistence type="predicted"/>
<evidence type="ECO:0000313" key="1">
    <source>
        <dbReference type="EMBL" id="BBE18818.1"/>
    </source>
</evidence>
<name>A0A5K7SB66_9BACT</name>
<evidence type="ECO:0000313" key="2">
    <source>
        <dbReference type="Proteomes" id="UP001193389"/>
    </source>
</evidence>
<dbReference type="Proteomes" id="UP001193389">
    <property type="component" value="Chromosome"/>
</dbReference>
<sequence length="38" mass="4272">MSGKTRLNSFFTLTACSRALFSELKKISSRKPSVPLRL</sequence>
<reference evidence="1" key="1">
    <citation type="journal article" date="2020" name="Int. J. Syst. Evol. Microbiol.">
        <title>Aquipluma nitroreducens gen. nov. sp. nov., a novel facultatively anaerobic bacterium isolated from a freshwater lake.</title>
        <authorList>
            <person name="Watanabe M."/>
            <person name="Kojima H."/>
            <person name="Fukui M."/>
        </authorList>
    </citation>
    <scope>NUCLEOTIDE SEQUENCE</scope>
    <source>
        <strain evidence="1">MeG22</strain>
    </source>
</reference>
<gene>
    <name evidence="1" type="ORF">AQPE_2986</name>
</gene>
<dbReference type="KEGG" id="anf:AQPE_2986"/>
<protein>
    <submittedName>
        <fullName evidence="1">Uncharacterized protein</fullName>
    </submittedName>
</protein>
<organism evidence="1 2">
    <name type="scientific">Aquipluma nitroreducens</name>
    <dbReference type="NCBI Taxonomy" id="2010828"/>
    <lineage>
        <taxon>Bacteria</taxon>
        <taxon>Pseudomonadati</taxon>
        <taxon>Bacteroidota</taxon>
        <taxon>Bacteroidia</taxon>
        <taxon>Marinilabiliales</taxon>
        <taxon>Prolixibacteraceae</taxon>
        <taxon>Aquipluma</taxon>
    </lineage>
</organism>
<accession>A0A5K7SB66</accession>
<keyword evidence="2" id="KW-1185">Reference proteome</keyword>
<dbReference type="EMBL" id="AP018694">
    <property type="protein sequence ID" value="BBE18818.1"/>
    <property type="molecule type" value="Genomic_DNA"/>
</dbReference>